<dbReference type="InterPro" id="IPR055566">
    <property type="entry name" value="ARM_LIN"/>
</dbReference>
<dbReference type="AlphaFoldDB" id="A0A6L2P621"/>
<organism evidence="3">
    <name type="scientific">Tanacetum cinerariifolium</name>
    <name type="common">Dalmatian daisy</name>
    <name type="synonym">Chrysanthemum cinerariifolium</name>
    <dbReference type="NCBI Taxonomy" id="118510"/>
    <lineage>
        <taxon>Eukaryota</taxon>
        <taxon>Viridiplantae</taxon>
        <taxon>Streptophyta</taxon>
        <taxon>Embryophyta</taxon>
        <taxon>Tracheophyta</taxon>
        <taxon>Spermatophyta</taxon>
        <taxon>Magnoliopsida</taxon>
        <taxon>eudicotyledons</taxon>
        <taxon>Gunneridae</taxon>
        <taxon>Pentapetalae</taxon>
        <taxon>asterids</taxon>
        <taxon>campanulids</taxon>
        <taxon>Asterales</taxon>
        <taxon>Asteraceae</taxon>
        <taxon>Asteroideae</taxon>
        <taxon>Anthemideae</taxon>
        <taxon>Anthemidinae</taxon>
        <taxon>Tanacetum</taxon>
    </lineage>
</organism>
<feature type="transmembrane region" description="Helical" evidence="1">
    <location>
        <begin position="364"/>
        <end position="388"/>
    </location>
</feature>
<keyword evidence="1" id="KW-1133">Transmembrane helix</keyword>
<evidence type="ECO:0000313" key="3">
    <source>
        <dbReference type="EMBL" id="GEU93881.1"/>
    </source>
</evidence>
<reference evidence="3" key="1">
    <citation type="journal article" date="2019" name="Sci. Rep.">
        <title>Draft genome of Tanacetum cinerariifolium, the natural source of mosquito coil.</title>
        <authorList>
            <person name="Yamashiro T."/>
            <person name="Shiraishi A."/>
            <person name="Satake H."/>
            <person name="Nakayama K."/>
        </authorList>
    </citation>
    <scope>NUCLEOTIDE SEQUENCE</scope>
</reference>
<dbReference type="GO" id="GO:0016020">
    <property type="term" value="C:membrane"/>
    <property type="evidence" value="ECO:0007669"/>
    <property type="project" value="TreeGrafter"/>
</dbReference>
<keyword evidence="1" id="KW-0812">Transmembrane</keyword>
<protein>
    <submittedName>
        <fullName evidence="3">Ankyrin repeat-containing domain, PGG domain protein</fullName>
    </submittedName>
</protein>
<dbReference type="EMBL" id="BKCJ010010947">
    <property type="protein sequence ID" value="GEU93881.1"/>
    <property type="molecule type" value="Genomic_DNA"/>
</dbReference>
<dbReference type="PANTHER" id="PTHR24177">
    <property type="entry name" value="CASKIN"/>
    <property type="match status" value="1"/>
</dbReference>
<sequence>MEVEKTDDIDSFFNFFDPPKEPTRYDAKTLPGLEVEKTDDIDSFFNFFDPPKEPTGYDANYTLQKQLEHHYDLGDENTMVSVVFNAMILAGRMVPSHQPTVPPLQILESSYIFSAVTSLKVGECYFGFINQKGEDEKVKKKSPKNINPWKKKKRKRYSQVHHVDNIAAVEGDQAKWGRARGSRSFRRTFNNQVLHIIKDGDTFSTMHTLLTYLQIAAMDQLPLFAGDELMEDKGSVLRGVVTSTTRKEINYRINLATMEDPLDTPFLDRLRRNGALVSKNSFKSLPMGLTRTMRESKKLVYRERASKGKVLERSNKGSVLRALQMQRELQRFKEIETFIEPSYKEALSKYEDDFLYSLPKRTTIGLLSLSLSLAATMIAFSATLALVLPEKVTWIAAPLVAATSIPVCLFGLLQFPLLVELVYSTYERSIFHKQMMEGFIS</sequence>
<gene>
    <name evidence="3" type="ORF">Tci_065859</name>
</gene>
<evidence type="ECO:0000256" key="1">
    <source>
        <dbReference type="SAM" id="Phobius"/>
    </source>
</evidence>
<feature type="domain" description="Putative E3 ubiquitin-protein ligase LIN ARM-like" evidence="2">
    <location>
        <begin position="186"/>
        <end position="226"/>
    </location>
</feature>
<name>A0A6L2P621_TANCI</name>
<evidence type="ECO:0000259" key="2">
    <source>
        <dbReference type="Pfam" id="PF23628"/>
    </source>
</evidence>
<dbReference type="PANTHER" id="PTHR24177:SF304">
    <property type="entry name" value="ANKYRIN REPEAT-CONTAINING DOMAIN, PGG DOMAIN PROTEIN-RELATED"/>
    <property type="match status" value="1"/>
</dbReference>
<proteinExistence type="predicted"/>
<dbReference type="Pfam" id="PF23628">
    <property type="entry name" value="ARM_LIN_C"/>
    <property type="match status" value="1"/>
</dbReference>
<comment type="caution">
    <text evidence="3">The sequence shown here is derived from an EMBL/GenBank/DDBJ whole genome shotgun (WGS) entry which is preliminary data.</text>
</comment>
<feature type="transmembrane region" description="Helical" evidence="1">
    <location>
        <begin position="394"/>
        <end position="423"/>
    </location>
</feature>
<accession>A0A6L2P621</accession>
<keyword evidence="1" id="KW-0472">Membrane</keyword>